<dbReference type="InterPro" id="IPR038010">
    <property type="entry name" value="YhfW_C"/>
</dbReference>
<organism evidence="7 8">
    <name type="scientific">Mucilaginibacter ginkgonis</name>
    <dbReference type="NCBI Taxonomy" id="2682091"/>
    <lineage>
        <taxon>Bacteria</taxon>
        <taxon>Pseudomonadati</taxon>
        <taxon>Bacteroidota</taxon>
        <taxon>Sphingobacteriia</taxon>
        <taxon>Sphingobacteriales</taxon>
        <taxon>Sphingobacteriaceae</taxon>
        <taxon>Mucilaginibacter</taxon>
    </lineage>
</organism>
<evidence type="ECO:0000256" key="1">
    <source>
        <dbReference type="ARBA" id="ARBA00022714"/>
    </source>
</evidence>
<gene>
    <name evidence="7" type="ORF">GO620_013315</name>
</gene>
<protein>
    <submittedName>
        <fullName evidence="7">FAD-dependent oxidoreductase</fullName>
    </submittedName>
</protein>
<dbReference type="PROSITE" id="PS51296">
    <property type="entry name" value="RIESKE"/>
    <property type="match status" value="1"/>
</dbReference>
<feature type="region of interest" description="Disordered" evidence="6">
    <location>
        <begin position="1"/>
        <end position="20"/>
    </location>
</feature>
<dbReference type="PANTHER" id="PTHR13847:SF281">
    <property type="entry name" value="FAD DEPENDENT OXIDOREDUCTASE DOMAIN-CONTAINING PROTEIN"/>
    <property type="match status" value="1"/>
</dbReference>
<dbReference type="CDD" id="cd03477">
    <property type="entry name" value="Rieske_YhfW_C"/>
    <property type="match status" value="1"/>
</dbReference>
<dbReference type="Pfam" id="PF00355">
    <property type="entry name" value="Rieske"/>
    <property type="match status" value="1"/>
</dbReference>
<keyword evidence="8" id="KW-1185">Reference proteome</keyword>
<dbReference type="GO" id="GO:0005737">
    <property type="term" value="C:cytoplasm"/>
    <property type="evidence" value="ECO:0007669"/>
    <property type="project" value="TreeGrafter"/>
</dbReference>
<evidence type="ECO:0000256" key="2">
    <source>
        <dbReference type="ARBA" id="ARBA00022723"/>
    </source>
</evidence>
<reference evidence="7 8" key="1">
    <citation type="submission" date="2020-12" db="EMBL/GenBank/DDBJ databases">
        <title>HMF7856_wgs.fasta genome submission.</title>
        <authorList>
            <person name="Kang H."/>
            <person name="Kim H."/>
            <person name="Joh K."/>
        </authorList>
    </citation>
    <scope>NUCLEOTIDE SEQUENCE [LARGE SCALE GENOMIC DNA]</scope>
    <source>
        <strain evidence="7 8">HMF7856</strain>
    </source>
</reference>
<evidence type="ECO:0000313" key="8">
    <source>
        <dbReference type="Proteomes" id="UP000429232"/>
    </source>
</evidence>
<dbReference type="Gene3D" id="2.102.10.10">
    <property type="entry name" value="Rieske [2Fe-2S] iron-sulphur domain"/>
    <property type="match status" value="1"/>
</dbReference>
<dbReference type="InterPro" id="IPR006076">
    <property type="entry name" value="FAD-dep_OxRdtase"/>
</dbReference>
<dbReference type="SUPFAM" id="SSF51905">
    <property type="entry name" value="FAD/NAD(P)-binding domain"/>
    <property type="match status" value="1"/>
</dbReference>
<keyword evidence="1" id="KW-0001">2Fe-2S</keyword>
<dbReference type="InterPro" id="IPR017941">
    <property type="entry name" value="Rieske_2Fe-2S"/>
</dbReference>
<accession>A0A6I4I3P6</accession>
<name>A0A6I4I3P6_9SPHI</name>
<proteinExistence type="predicted"/>
<dbReference type="InterPro" id="IPR005805">
    <property type="entry name" value="Rieske_Fe-S_prot_C"/>
</dbReference>
<dbReference type="PANTHER" id="PTHR13847">
    <property type="entry name" value="SARCOSINE DEHYDROGENASE-RELATED"/>
    <property type="match status" value="1"/>
</dbReference>
<dbReference type="AlphaFoldDB" id="A0A6I4I3P6"/>
<dbReference type="Pfam" id="PF01266">
    <property type="entry name" value="DAO"/>
    <property type="match status" value="1"/>
</dbReference>
<sequence>MKNLKEEQVTPHDGQQTSPWDLTPLQIKEHALNIQSQVFDVIVIGGGITGTTTALLLQESGKKVLIVDAYQPGFGTTGGTSAHINTFADTTYKEAADAFGNDGAKLFAEAVNEGYDLIKNLIDKYSIECDYAEKTGYLYAEDDDQAKQLEDVFNGMNDVGVDAGYIDKVPTPVPYQKALLIPGQAQFHPVKYLDGLLNAFQKAGGVLLNGTMVDGLEKSDNGLVVKAGEVEFKAAKVVYATHIPPKITSYSFRCAPYRSYVLAVKLKSRTYPDALIYDLQEPYHYFRTHEIDGEQLLLVGGNDHKTGHDDPEKAFADLEKYTRNYYNVSSVKYKWSSQYYIPADGLPYIGEMSEAPEGVYCATGYNGNGMMLGSIAARIISDLIVIGESKYQEIFSPGRIKPIAGITDFIKENADVALHFITDRFKIKDTDSLKRIRNGSGKVVELDGEKIAAYRDDTGTLHCLNPVCTHAKCIVDWNAAEKSWDCPCHGARFDIDGKVLTGPADRDLEKLEI</sequence>
<evidence type="ECO:0000256" key="4">
    <source>
        <dbReference type="ARBA" id="ARBA00023014"/>
    </source>
</evidence>
<dbReference type="Gene3D" id="3.30.9.10">
    <property type="entry name" value="D-Amino Acid Oxidase, subunit A, domain 2"/>
    <property type="match status" value="1"/>
</dbReference>
<dbReference type="PRINTS" id="PR00162">
    <property type="entry name" value="RIESKE"/>
</dbReference>
<keyword evidence="2" id="KW-0479">Metal-binding</keyword>
<dbReference type="FunFam" id="2.102.10.10:FF:000014">
    <property type="entry name" value="Oxidoreductase, FAD dependent"/>
    <property type="match status" value="1"/>
</dbReference>
<evidence type="ECO:0000256" key="6">
    <source>
        <dbReference type="SAM" id="MobiDB-lite"/>
    </source>
</evidence>
<dbReference type="EMBL" id="CP066775">
    <property type="protein sequence ID" value="QQL49148.1"/>
    <property type="molecule type" value="Genomic_DNA"/>
</dbReference>
<evidence type="ECO:0000256" key="5">
    <source>
        <dbReference type="ARBA" id="ARBA00023157"/>
    </source>
</evidence>
<keyword evidence="3" id="KW-0408">Iron</keyword>
<dbReference type="GO" id="GO:0016020">
    <property type="term" value="C:membrane"/>
    <property type="evidence" value="ECO:0007669"/>
    <property type="project" value="InterPro"/>
</dbReference>
<evidence type="ECO:0000313" key="7">
    <source>
        <dbReference type="EMBL" id="QQL49148.1"/>
    </source>
</evidence>
<dbReference type="KEGG" id="mgik:GO620_013315"/>
<dbReference type="RefSeq" id="WP_157526894.1">
    <property type="nucleotide sequence ID" value="NZ_CP066775.1"/>
</dbReference>
<dbReference type="InterPro" id="IPR036188">
    <property type="entry name" value="FAD/NAD-bd_sf"/>
</dbReference>
<keyword evidence="4" id="KW-0411">Iron-sulfur</keyword>
<feature type="compositionally biased region" description="Basic and acidic residues" evidence="6">
    <location>
        <begin position="1"/>
        <end position="10"/>
    </location>
</feature>
<dbReference type="InterPro" id="IPR036922">
    <property type="entry name" value="Rieske_2Fe-2S_sf"/>
</dbReference>
<evidence type="ECO:0000256" key="3">
    <source>
        <dbReference type="ARBA" id="ARBA00023004"/>
    </source>
</evidence>
<dbReference type="Proteomes" id="UP000429232">
    <property type="component" value="Chromosome"/>
</dbReference>
<keyword evidence="5" id="KW-1015">Disulfide bond</keyword>
<dbReference type="SUPFAM" id="SSF50022">
    <property type="entry name" value="ISP domain"/>
    <property type="match status" value="1"/>
</dbReference>
<dbReference type="GO" id="GO:0046872">
    <property type="term" value="F:metal ion binding"/>
    <property type="evidence" value="ECO:0007669"/>
    <property type="project" value="UniProtKB-KW"/>
</dbReference>
<dbReference type="GO" id="GO:0051537">
    <property type="term" value="F:2 iron, 2 sulfur cluster binding"/>
    <property type="evidence" value="ECO:0007669"/>
    <property type="project" value="UniProtKB-KW"/>
</dbReference>
<dbReference type="Gene3D" id="3.50.50.60">
    <property type="entry name" value="FAD/NAD(P)-binding domain"/>
    <property type="match status" value="1"/>
</dbReference>